<keyword evidence="4" id="KW-1185">Reference proteome</keyword>
<comment type="caution">
    <text evidence="3">The sequence shown here is derived from an EMBL/GenBank/DDBJ whole genome shotgun (WGS) entry which is preliminary data.</text>
</comment>
<proteinExistence type="predicted"/>
<dbReference type="EMBL" id="BONC01000023">
    <property type="protein sequence ID" value="GIF57477.1"/>
    <property type="molecule type" value="Genomic_DNA"/>
</dbReference>
<sequence>MTSAVPPAPAKPLPVPDQDSAGFWSAAAEHRLMVQHCDDCGADQLFPRLVCVRCHGRAVRLRPAAGTGTVYSCTIVRRAPSAAFAADVPYVVALVELAEGPRLMVNLVGCAPEDVHIGMAVQVQFDDVAEGISLPRFRPMDAQP</sequence>
<dbReference type="SUPFAM" id="SSF50249">
    <property type="entry name" value="Nucleic acid-binding proteins"/>
    <property type="match status" value="1"/>
</dbReference>
<accession>A0ABQ4C3Y9</accession>
<evidence type="ECO:0000313" key="3">
    <source>
        <dbReference type="EMBL" id="GIF57477.1"/>
    </source>
</evidence>
<dbReference type="InterPro" id="IPR002878">
    <property type="entry name" value="ChsH2_C"/>
</dbReference>
<evidence type="ECO:0008006" key="5">
    <source>
        <dbReference type="Google" id="ProtNLM"/>
    </source>
</evidence>
<dbReference type="Pfam" id="PF12172">
    <property type="entry name" value="zf-ChsH2"/>
    <property type="match status" value="1"/>
</dbReference>
<evidence type="ECO:0000259" key="1">
    <source>
        <dbReference type="Pfam" id="PF01796"/>
    </source>
</evidence>
<name>A0ABQ4C3Y9_9ACTN</name>
<dbReference type="InterPro" id="IPR022002">
    <property type="entry name" value="ChsH2_Znr"/>
</dbReference>
<dbReference type="PANTHER" id="PTHR34075">
    <property type="entry name" value="BLR3430 PROTEIN"/>
    <property type="match status" value="1"/>
</dbReference>
<gene>
    <name evidence="3" type="ORF">Air01nite_35720</name>
</gene>
<reference evidence="3 4" key="1">
    <citation type="submission" date="2021-01" db="EMBL/GenBank/DDBJ databases">
        <title>Whole genome shotgun sequence of Asanoa iriomotensis NBRC 100142.</title>
        <authorList>
            <person name="Komaki H."/>
            <person name="Tamura T."/>
        </authorList>
    </citation>
    <scope>NUCLEOTIDE SEQUENCE [LARGE SCALE GENOMIC DNA]</scope>
    <source>
        <strain evidence="3 4">NBRC 100142</strain>
    </source>
</reference>
<feature type="domain" description="ChsH2 C-terminal OB-fold" evidence="1">
    <location>
        <begin position="62"/>
        <end position="126"/>
    </location>
</feature>
<dbReference type="InterPro" id="IPR052513">
    <property type="entry name" value="Thioester_dehydratase-like"/>
</dbReference>
<protein>
    <recommendedName>
        <fullName evidence="5">Zn-ribbon domain-containing OB-fold protein</fullName>
    </recommendedName>
</protein>
<evidence type="ECO:0000259" key="2">
    <source>
        <dbReference type="Pfam" id="PF12172"/>
    </source>
</evidence>
<dbReference type="InterPro" id="IPR012340">
    <property type="entry name" value="NA-bd_OB-fold"/>
</dbReference>
<dbReference type="Pfam" id="PF01796">
    <property type="entry name" value="OB_ChsH2_C"/>
    <property type="match status" value="1"/>
</dbReference>
<dbReference type="Proteomes" id="UP000624325">
    <property type="component" value="Unassembled WGS sequence"/>
</dbReference>
<evidence type="ECO:0000313" key="4">
    <source>
        <dbReference type="Proteomes" id="UP000624325"/>
    </source>
</evidence>
<feature type="domain" description="ChsH2 rubredoxin-like zinc ribbon" evidence="2">
    <location>
        <begin position="24"/>
        <end position="59"/>
    </location>
</feature>
<dbReference type="Gene3D" id="6.10.30.10">
    <property type="match status" value="1"/>
</dbReference>
<dbReference type="PANTHER" id="PTHR34075:SF5">
    <property type="entry name" value="BLR3430 PROTEIN"/>
    <property type="match status" value="1"/>
</dbReference>
<dbReference type="RefSeq" id="WP_203703687.1">
    <property type="nucleotide sequence ID" value="NZ_BAAALU010000010.1"/>
</dbReference>
<organism evidence="3 4">
    <name type="scientific">Asanoa iriomotensis</name>
    <dbReference type="NCBI Taxonomy" id="234613"/>
    <lineage>
        <taxon>Bacteria</taxon>
        <taxon>Bacillati</taxon>
        <taxon>Actinomycetota</taxon>
        <taxon>Actinomycetes</taxon>
        <taxon>Micromonosporales</taxon>
        <taxon>Micromonosporaceae</taxon>
        <taxon>Asanoa</taxon>
    </lineage>
</organism>